<reference evidence="1" key="1">
    <citation type="journal article" date="2020" name="mSystems">
        <title>Genome- and Community-Level Interaction Insights into Carbon Utilization and Element Cycling Functions of Hydrothermarchaeota in Hydrothermal Sediment.</title>
        <authorList>
            <person name="Zhou Z."/>
            <person name="Liu Y."/>
            <person name="Xu W."/>
            <person name="Pan J."/>
            <person name="Luo Z.H."/>
            <person name="Li M."/>
        </authorList>
    </citation>
    <scope>NUCLEOTIDE SEQUENCE [LARGE SCALE GENOMIC DNA]</scope>
    <source>
        <strain evidence="1">SpSt-776</strain>
    </source>
</reference>
<gene>
    <name evidence="1" type="ORF">ENV62_01785</name>
</gene>
<protein>
    <submittedName>
        <fullName evidence="1">Uncharacterized protein</fullName>
    </submittedName>
</protein>
<proteinExistence type="predicted"/>
<sequence length="181" mass="20624">MAELIDLDRFRHKLMADKGFRTWLTRFQEQFGPDTRLPDLSPATLLYLATPGDENLYVFFDLIMGACGLGGSARFRLDDLDPGTKLKIMDTAFALMDRVRFEVMRRLGWVTDVPDPDTPLIALVRKAWLQEAAFAGAVPQLSPNHPQYETYRLLPALDQRVFIRRLIPRAVAEFRARLAGS</sequence>
<evidence type="ECO:0000313" key="1">
    <source>
        <dbReference type="EMBL" id="HGB13959.1"/>
    </source>
</evidence>
<accession>A0A7C3SIA6</accession>
<name>A0A7C3SIA6_9BACT</name>
<dbReference type="EMBL" id="DTHB01000016">
    <property type="protein sequence ID" value="HGB13959.1"/>
    <property type="molecule type" value="Genomic_DNA"/>
</dbReference>
<comment type="caution">
    <text evidence="1">The sequence shown here is derived from an EMBL/GenBank/DDBJ whole genome shotgun (WGS) entry which is preliminary data.</text>
</comment>
<dbReference type="AlphaFoldDB" id="A0A7C3SIA6"/>
<organism evidence="1">
    <name type="scientific">Desulfobacca acetoxidans</name>
    <dbReference type="NCBI Taxonomy" id="60893"/>
    <lineage>
        <taxon>Bacteria</taxon>
        <taxon>Pseudomonadati</taxon>
        <taxon>Thermodesulfobacteriota</taxon>
        <taxon>Desulfobaccia</taxon>
        <taxon>Desulfobaccales</taxon>
        <taxon>Desulfobaccaceae</taxon>
        <taxon>Desulfobacca</taxon>
    </lineage>
</organism>